<evidence type="ECO:0000313" key="13">
    <source>
        <dbReference type="EMBL" id="ADJ21870.1"/>
    </source>
</evidence>
<evidence type="ECO:0000256" key="10">
    <source>
        <dbReference type="ARBA" id="ARBA00044770"/>
    </source>
</evidence>
<evidence type="ECO:0000256" key="3">
    <source>
        <dbReference type="ARBA" id="ARBA00007739"/>
    </source>
</evidence>
<dbReference type="SUPFAM" id="SSF53955">
    <property type="entry name" value="Lysozyme-like"/>
    <property type="match status" value="1"/>
</dbReference>
<evidence type="ECO:0000256" key="4">
    <source>
        <dbReference type="ARBA" id="ARBA00022645"/>
    </source>
</evidence>
<feature type="domain" description="BZIP" evidence="12">
    <location>
        <begin position="209"/>
        <end position="224"/>
    </location>
</feature>
<proteinExistence type="inferred from homology"/>
<evidence type="ECO:0000259" key="12">
    <source>
        <dbReference type="PROSITE" id="PS00036"/>
    </source>
</evidence>
<gene>
    <name evidence="13" type="ordered locus">Hden_0043</name>
</gene>
<evidence type="ECO:0000256" key="1">
    <source>
        <dbReference type="ARBA" id="ARBA00004752"/>
    </source>
</evidence>
<dbReference type="CAZy" id="GT51">
    <property type="family name" value="Glycosyltransferase Family 51"/>
</dbReference>
<dbReference type="InterPro" id="IPR050396">
    <property type="entry name" value="Glycosyltr_51/Transpeptidase"/>
</dbReference>
<keyword evidence="5" id="KW-0645">Protease</keyword>
<dbReference type="InterPro" id="IPR004827">
    <property type="entry name" value="bZIP"/>
</dbReference>
<evidence type="ECO:0000256" key="5">
    <source>
        <dbReference type="ARBA" id="ARBA00022670"/>
    </source>
</evidence>
<protein>
    <recommendedName>
        <fullName evidence="10">peptidoglycan glycosyltransferase</fullName>
        <ecNumber evidence="10">2.4.99.28</ecNumber>
    </recommendedName>
</protein>
<evidence type="ECO:0000313" key="14">
    <source>
        <dbReference type="Proteomes" id="UP000002033"/>
    </source>
</evidence>
<dbReference type="Proteomes" id="UP000002033">
    <property type="component" value="Chromosome"/>
</dbReference>
<dbReference type="Pfam" id="PF00912">
    <property type="entry name" value="Transgly"/>
    <property type="match status" value="1"/>
</dbReference>
<organism evidence="13 14">
    <name type="scientific">Hyphomicrobium denitrificans (strain ATCC 51888 / DSM 1869 / NCIMB 11706 / TK 0415)</name>
    <dbReference type="NCBI Taxonomy" id="582899"/>
    <lineage>
        <taxon>Bacteria</taxon>
        <taxon>Pseudomonadati</taxon>
        <taxon>Pseudomonadota</taxon>
        <taxon>Alphaproteobacteria</taxon>
        <taxon>Hyphomicrobiales</taxon>
        <taxon>Hyphomicrobiaceae</taxon>
        <taxon>Hyphomicrobium</taxon>
    </lineage>
</organism>
<comment type="similarity">
    <text evidence="2">In the C-terminal section; belongs to the transpeptidase family.</text>
</comment>
<dbReference type="GO" id="GO:0008955">
    <property type="term" value="F:peptidoglycan glycosyltransferase activity"/>
    <property type="evidence" value="ECO:0007669"/>
    <property type="project" value="UniProtKB-EC"/>
</dbReference>
<dbReference type="InterPro" id="IPR023346">
    <property type="entry name" value="Lysozyme-like_dom_sf"/>
</dbReference>
<dbReference type="InterPro" id="IPR001460">
    <property type="entry name" value="PCN-bd_Tpept"/>
</dbReference>
<dbReference type="Pfam" id="PF00905">
    <property type="entry name" value="Transpeptidase"/>
    <property type="match status" value="1"/>
</dbReference>
<dbReference type="AlphaFoldDB" id="D8JPH9"/>
<dbReference type="UniPathway" id="UPA00219"/>
<dbReference type="KEGG" id="hdn:Hden_0043"/>
<comment type="similarity">
    <text evidence="3">In the N-terminal section; belongs to the glycosyltransferase 51 family.</text>
</comment>
<dbReference type="EC" id="2.4.99.28" evidence="10"/>
<dbReference type="GO" id="GO:0008658">
    <property type="term" value="F:penicillin binding"/>
    <property type="evidence" value="ECO:0007669"/>
    <property type="project" value="InterPro"/>
</dbReference>
<dbReference type="GO" id="GO:0009252">
    <property type="term" value="P:peptidoglycan biosynthetic process"/>
    <property type="evidence" value="ECO:0007669"/>
    <property type="project" value="UniProtKB-UniPathway"/>
</dbReference>
<keyword evidence="8" id="KW-0378">Hydrolase</keyword>
<dbReference type="SUPFAM" id="SSF56601">
    <property type="entry name" value="beta-lactamase/transpeptidase-like"/>
    <property type="match status" value="1"/>
</dbReference>
<dbReference type="InterPro" id="IPR012338">
    <property type="entry name" value="Beta-lactam/transpept-like"/>
</dbReference>
<dbReference type="InterPro" id="IPR036950">
    <property type="entry name" value="PBP_transglycosylase"/>
</dbReference>
<evidence type="ECO:0000256" key="6">
    <source>
        <dbReference type="ARBA" id="ARBA00022676"/>
    </source>
</evidence>
<dbReference type="GO" id="GO:0003700">
    <property type="term" value="F:DNA-binding transcription factor activity"/>
    <property type="evidence" value="ECO:0007669"/>
    <property type="project" value="InterPro"/>
</dbReference>
<accession>D8JPH9</accession>
<dbReference type="InterPro" id="IPR001264">
    <property type="entry name" value="Glyco_trans_51"/>
</dbReference>
<evidence type="ECO:0000256" key="9">
    <source>
        <dbReference type="ARBA" id="ARBA00023268"/>
    </source>
</evidence>
<dbReference type="Gene3D" id="3.40.710.10">
    <property type="entry name" value="DD-peptidase/beta-lactamase superfamily"/>
    <property type="match status" value="1"/>
</dbReference>
<dbReference type="STRING" id="582899.Hden_0043"/>
<dbReference type="GO" id="GO:0030288">
    <property type="term" value="C:outer membrane-bounded periplasmic space"/>
    <property type="evidence" value="ECO:0007669"/>
    <property type="project" value="TreeGrafter"/>
</dbReference>
<dbReference type="PROSITE" id="PS00036">
    <property type="entry name" value="BZIP_BASIC"/>
    <property type="match status" value="1"/>
</dbReference>
<comment type="pathway">
    <text evidence="1">Cell wall biogenesis; peptidoglycan biosynthesis.</text>
</comment>
<dbReference type="RefSeq" id="WP_013214089.1">
    <property type="nucleotide sequence ID" value="NC_014313.1"/>
</dbReference>
<reference evidence="14" key="1">
    <citation type="journal article" date="2011" name="J. Bacteriol.">
        <title>Genome sequences of eight morphologically diverse alphaproteobacteria.</title>
        <authorList>
            <consortium name="US DOE Joint Genome Institute"/>
            <person name="Brown P.J."/>
            <person name="Kysela D.T."/>
            <person name="Buechlein A."/>
            <person name="Hemmerich C."/>
            <person name="Brun Y.V."/>
        </authorList>
    </citation>
    <scope>NUCLEOTIDE SEQUENCE [LARGE SCALE GENOMIC DNA]</scope>
    <source>
        <strain evidence="14">ATCC 51888 / DSM 1869 / NCIB 11706 / TK 0415</strain>
    </source>
</reference>
<dbReference type="PANTHER" id="PTHR32282">
    <property type="entry name" value="BINDING PROTEIN TRANSPEPTIDASE, PUTATIVE-RELATED"/>
    <property type="match status" value="1"/>
</dbReference>
<dbReference type="Pfam" id="PF06832">
    <property type="entry name" value="BiPBP_C"/>
    <property type="match status" value="1"/>
</dbReference>
<keyword evidence="7" id="KW-0808">Transferase</keyword>
<sequence length="701" mass="76077" precursor="true">MTWRRLGLAILLVALTGAATTYGLYVKAFADAGPLLLDEAKATSVTVVDRDERLLRAFTTTAGNWRLPIDPKDVDQHYLKMLFAFEDKRFYSHHGVDPKAVLRAVGQLLRHGRLVSGGSTLTMQVSRLLDGKHERTASGKLRQMARAINLERKLSKTEILKLYLRLAPFGGNLEGVRAASLAYFGKEPRRLSLGEAALLVALPQSPEQRRLDRNPEAARRARDRVLDRAVAAHVITAADAARAKTERVVKARYAFPMLAPHLTETQVATHPKENILKLTLDRTLQASLEKLATEQARLIGDKVSAAIVVADHQTGEILAQVGSAGYMDTGRQGAVDMSTAVRSPGSTLKPFIYGLAFEAGLAHPETLIDDRATRFGTYAPKNFDENFHGTVSIREALEQSLNIPAVRVLARVGPGKLVGRFRRAGVDARFPDKSEPTLAMALGGTGLTLEEMTQLYASLARGGDSIALVHRLDERGRTLAATRVKPLVNAHRLMSPLAAWYVTDILKDAPPPPNAKGGRFAYKTGTSYGYRDAWAIGYDGKYVVAAWVGKPDNSSVPGILGRTAAAPILFDAFARISEKRAALQAMPANAIKGTNADLPAPLKRWRDPSDDPATGRFLEPPVLISFPPDQSEIEGAELGGDPLILKADGGALPLTWLIDGTPIESNPHSREATWQPGTAGFAKLTVIDAKGRTDRASIRLR</sequence>
<dbReference type="eggNOG" id="COG4953">
    <property type="taxonomic scope" value="Bacteria"/>
</dbReference>
<evidence type="ECO:0000256" key="11">
    <source>
        <dbReference type="ARBA" id="ARBA00049902"/>
    </source>
</evidence>
<evidence type="ECO:0000256" key="8">
    <source>
        <dbReference type="ARBA" id="ARBA00022801"/>
    </source>
</evidence>
<dbReference type="PANTHER" id="PTHR32282:SF15">
    <property type="entry name" value="PENICILLIN-BINDING PROTEIN 1C"/>
    <property type="match status" value="1"/>
</dbReference>
<dbReference type="GO" id="GO:0006508">
    <property type="term" value="P:proteolysis"/>
    <property type="evidence" value="ECO:0007669"/>
    <property type="project" value="UniProtKB-KW"/>
</dbReference>
<keyword evidence="6" id="KW-0328">Glycosyltransferase</keyword>
<dbReference type="NCBIfam" id="TIGR02073">
    <property type="entry name" value="PBP_1c"/>
    <property type="match status" value="1"/>
</dbReference>
<comment type="catalytic activity">
    <reaction evidence="11">
        <text>[GlcNAc-(1-&gt;4)-Mur2Ac(oyl-L-Ala-gamma-D-Glu-L-Lys-D-Ala-D-Ala)](n)-di-trans,octa-cis-undecaprenyl diphosphate + beta-D-GlcNAc-(1-&gt;4)-Mur2Ac(oyl-L-Ala-gamma-D-Glu-L-Lys-D-Ala-D-Ala)-di-trans,octa-cis-undecaprenyl diphosphate = [GlcNAc-(1-&gt;4)-Mur2Ac(oyl-L-Ala-gamma-D-Glu-L-Lys-D-Ala-D-Ala)](n+1)-di-trans,octa-cis-undecaprenyl diphosphate + di-trans,octa-cis-undecaprenyl diphosphate + H(+)</text>
        <dbReference type="Rhea" id="RHEA:23708"/>
        <dbReference type="Rhea" id="RHEA-COMP:9602"/>
        <dbReference type="Rhea" id="RHEA-COMP:9603"/>
        <dbReference type="ChEBI" id="CHEBI:15378"/>
        <dbReference type="ChEBI" id="CHEBI:58405"/>
        <dbReference type="ChEBI" id="CHEBI:60033"/>
        <dbReference type="ChEBI" id="CHEBI:78435"/>
        <dbReference type="EC" id="2.4.99.28"/>
    </reaction>
</comment>
<dbReference type="InterPro" id="IPR011815">
    <property type="entry name" value="PBP_1c"/>
</dbReference>
<evidence type="ECO:0000256" key="2">
    <source>
        <dbReference type="ARBA" id="ARBA00007090"/>
    </source>
</evidence>
<keyword evidence="4" id="KW-0121">Carboxypeptidase</keyword>
<name>D8JPH9_HYPDA</name>
<dbReference type="HOGENOM" id="CLU_006354_7_3_5"/>
<keyword evidence="14" id="KW-1185">Reference proteome</keyword>
<dbReference type="EMBL" id="CP002083">
    <property type="protein sequence ID" value="ADJ21870.1"/>
    <property type="molecule type" value="Genomic_DNA"/>
</dbReference>
<dbReference type="Gene3D" id="1.10.3810.10">
    <property type="entry name" value="Biosynthetic peptidoglycan transglycosylase-like"/>
    <property type="match status" value="1"/>
</dbReference>
<dbReference type="GO" id="GO:0004180">
    <property type="term" value="F:carboxypeptidase activity"/>
    <property type="evidence" value="ECO:0007669"/>
    <property type="project" value="UniProtKB-KW"/>
</dbReference>
<evidence type="ECO:0000256" key="7">
    <source>
        <dbReference type="ARBA" id="ARBA00022679"/>
    </source>
</evidence>
<dbReference type="InterPro" id="IPR009647">
    <property type="entry name" value="PBP_C"/>
</dbReference>
<keyword evidence="9" id="KW-0511">Multifunctional enzyme</keyword>